<dbReference type="EMBL" id="JAHRIQ010028774">
    <property type="protein sequence ID" value="MEQ2230823.1"/>
    <property type="molecule type" value="Genomic_DNA"/>
</dbReference>
<evidence type="ECO:0000313" key="2">
    <source>
        <dbReference type="EMBL" id="MEQ2230823.1"/>
    </source>
</evidence>
<feature type="compositionally biased region" description="Polar residues" evidence="1">
    <location>
        <begin position="33"/>
        <end position="73"/>
    </location>
</feature>
<comment type="caution">
    <text evidence="2">The sequence shown here is derived from an EMBL/GenBank/DDBJ whole genome shotgun (WGS) entry which is preliminary data.</text>
</comment>
<feature type="non-terminal residue" evidence="2">
    <location>
        <position position="1"/>
    </location>
</feature>
<accession>A0ABV0TD42</accession>
<feature type="region of interest" description="Disordered" evidence="1">
    <location>
        <begin position="157"/>
        <end position="191"/>
    </location>
</feature>
<organism evidence="2 3">
    <name type="scientific">Ilyodon furcidens</name>
    <name type="common">goldbreast splitfin</name>
    <dbReference type="NCBI Taxonomy" id="33524"/>
    <lineage>
        <taxon>Eukaryota</taxon>
        <taxon>Metazoa</taxon>
        <taxon>Chordata</taxon>
        <taxon>Craniata</taxon>
        <taxon>Vertebrata</taxon>
        <taxon>Euteleostomi</taxon>
        <taxon>Actinopterygii</taxon>
        <taxon>Neopterygii</taxon>
        <taxon>Teleostei</taxon>
        <taxon>Neoteleostei</taxon>
        <taxon>Acanthomorphata</taxon>
        <taxon>Ovalentaria</taxon>
        <taxon>Atherinomorphae</taxon>
        <taxon>Cyprinodontiformes</taxon>
        <taxon>Goodeidae</taxon>
        <taxon>Ilyodon</taxon>
    </lineage>
</organism>
<evidence type="ECO:0000256" key="1">
    <source>
        <dbReference type="SAM" id="MobiDB-lite"/>
    </source>
</evidence>
<proteinExistence type="predicted"/>
<protein>
    <submittedName>
        <fullName evidence="2">Uncharacterized protein</fullName>
    </submittedName>
</protein>
<feature type="region of interest" description="Disordered" evidence="1">
    <location>
        <begin position="17"/>
        <end position="90"/>
    </location>
</feature>
<keyword evidence="3" id="KW-1185">Reference proteome</keyword>
<sequence>ERTEDKKKVFQMAAARLQATEASADKKPDQQESDITSQKASIHTPSPRPNGSVTNFESPVQHSNSIHTITESASRADLKGGHVSGSVRSPAMVILPKRQVEHLPNRGRVPKKVEGFLGHVPEGEKEGAGEEEWSSSRCGKKVEVLCRPLIPRPLCGSTAHHQQHGPGRGDGRGPTCSTPRIGYVGDRRHKW</sequence>
<reference evidence="2 3" key="1">
    <citation type="submission" date="2021-06" db="EMBL/GenBank/DDBJ databases">
        <authorList>
            <person name="Palmer J.M."/>
        </authorList>
    </citation>
    <scope>NUCLEOTIDE SEQUENCE [LARGE SCALE GENOMIC DNA]</scope>
    <source>
        <strain evidence="3">if_2019</strain>
        <tissue evidence="2">Muscle</tissue>
    </source>
</reference>
<dbReference type="Proteomes" id="UP001482620">
    <property type="component" value="Unassembled WGS sequence"/>
</dbReference>
<evidence type="ECO:0000313" key="3">
    <source>
        <dbReference type="Proteomes" id="UP001482620"/>
    </source>
</evidence>
<gene>
    <name evidence="2" type="ORF">ILYODFUR_033240</name>
</gene>
<name>A0ABV0TD42_9TELE</name>